<name>A0A381WDY9_9ZZZZ</name>
<gene>
    <name evidence="1" type="ORF">METZ01_LOCUS103375</name>
</gene>
<reference evidence="1" key="1">
    <citation type="submission" date="2018-05" db="EMBL/GenBank/DDBJ databases">
        <authorList>
            <person name="Lanie J.A."/>
            <person name="Ng W.-L."/>
            <person name="Kazmierczak K.M."/>
            <person name="Andrzejewski T.M."/>
            <person name="Davidsen T.M."/>
            <person name="Wayne K.J."/>
            <person name="Tettelin H."/>
            <person name="Glass J.I."/>
            <person name="Rusch D."/>
            <person name="Podicherti R."/>
            <person name="Tsui H.-C.T."/>
            <person name="Winkler M.E."/>
        </authorList>
    </citation>
    <scope>NUCLEOTIDE SEQUENCE</scope>
</reference>
<protein>
    <recommendedName>
        <fullName evidence="2">Fe2OG dioxygenase domain-containing protein</fullName>
    </recommendedName>
</protein>
<sequence>MKWKTIEYFPTLFHEFIWTEDEIRPLLEEVNAKKEAIKWKYLNEYAKDPEDRVDDYWTDHAGSVTLDEYNKLTEEICNYWKPHLDVHLIAYWTAIYAKKGYHETHQHNPHPYETVGPNMSSVLYLSDIGVTQFYAPDQLSGDPDIFIQSEVGKLVIFPAHILHRAPPHMHDDKERIIISANWRIQEAYHGGFWQARDEIIPMSASQREFHKKEKPFS</sequence>
<proteinExistence type="predicted"/>
<dbReference type="AlphaFoldDB" id="A0A381WDY9"/>
<evidence type="ECO:0008006" key="2">
    <source>
        <dbReference type="Google" id="ProtNLM"/>
    </source>
</evidence>
<evidence type="ECO:0000313" key="1">
    <source>
        <dbReference type="EMBL" id="SVA50521.1"/>
    </source>
</evidence>
<dbReference type="EMBL" id="UINC01011445">
    <property type="protein sequence ID" value="SVA50521.1"/>
    <property type="molecule type" value="Genomic_DNA"/>
</dbReference>
<accession>A0A381WDY9</accession>
<organism evidence="1">
    <name type="scientific">marine metagenome</name>
    <dbReference type="NCBI Taxonomy" id="408172"/>
    <lineage>
        <taxon>unclassified sequences</taxon>
        <taxon>metagenomes</taxon>
        <taxon>ecological metagenomes</taxon>
    </lineage>
</organism>
<dbReference type="Gene3D" id="2.60.120.620">
    <property type="entry name" value="q2cbj1_9rhob like domain"/>
    <property type="match status" value="1"/>
</dbReference>